<dbReference type="AlphaFoldDB" id="A0A4Y1VB14"/>
<dbReference type="EMBL" id="AP019724">
    <property type="protein sequence ID" value="BBK86204.1"/>
    <property type="molecule type" value="Genomic_DNA"/>
</dbReference>
<evidence type="ECO:0000259" key="7">
    <source>
        <dbReference type="Pfam" id="PF14322"/>
    </source>
</evidence>
<evidence type="ECO:0000256" key="5">
    <source>
        <dbReference type="ARBA" id="ARBA00023237"/>
    </source>
</evidence>
<protein>
    <submittedName>
        <fullName evidence="9">RagB/SusD family nutrient uptake outer membrane protein</fullName>
    </submittedName>
    <submittedName>
        <fullName evidence="8">Starch-binding protein</fullName>
    </submittedName>
</protein>
<keyword evidence="3" id="KW-0732">Signal</keyword>
<gene>
    <name evidence="8" type="ORF">Bun01g_05740</name>
    <name evidence="9" type="ORF">POY80_05035</name>
</gene>
<evidence type="ECO:0000256" key="2">
    <source>
        <dbReference type="ARBA" id="ARBA00006275"/>
    </source>
</evidence>
<evidence type="ECO:0000259" key="6">
    <source>
        <dbReference type="Pfam" id="PF07980"/>
    </source>
</evidence>
<dbReference type="RefSeq" id="WP_141981307.1">
    <property type="nucleotide sequence ID" value="NZ_BAABRW010000012.1"/>
</dbReference>
<dbReference type="InterPro" id="IPR011990">
    <property type="entry name" value="TPR-like_helical_dom_sf"/>
</dbReference>
<accession>A0A4Y1VB14</accession>
<evidence type="ECO:0000256" key="3">
    <source>
        <dbReference type="ARBA" id="ARBA00022729"/>
    </source>
</evidence>
<name>A0A4Y1VB14_BACUN</name>
<organism evidence="8 10">
    <name type="scientific">Bacteroides uniformis</name>
    <dbReference type="NCBI Taxonomy" id="820"/>
    <lineage>
        <taxon>Bacteria</taxon>
        <taxon>Pseudomonadati</taxon>
        <taxon>Bacteroidota</taxon>
        <taxon>Bacteroidia</taxon>
        <taxon>Bacteroidales</taxon>
        <taxon>Bacteroidaceae</taxon>
        <taxon>Bacteroides</taxon>
    </lineage>
</organism>
<evidence type="ECO:0000256" key="1">
    <source>
        <dbReference type="ARBA" id="ARBA00004442"/>
    </source>
</evidence>
<comment type="subcellular location">
    <subcellularLocation>
        <location evidence="1">Cell outer membrane</location>
    </subcellularLocation>
</comment>
<dbReference type="InterPro" id="IPR033985">
    <property type="entry name" value="SusD-like_N"/>
</dbReference>
<evidence type="ECO:0000313" key="9">
    <source>
        <dbReference type="EMBL" id="MDC1751807.1"/>
    </source>
</evidence>
<feature type="domain" description="RagB/SusD" evidence="6">
    <location>
        <begin position="416"/>
        <end position="569"/>
    </location>
</feature>
<evidence type="ECO:0000313" key="8">
    <source>
        <dbReference type="EMBL" id="BBK86204.1"/>
    </source>
</evidence>
<dbReference type="EMBL" id="JAQNQY010000004">
    <property type="protein sequence ID" value="MDC1751807.1"/>
    <property type="molecule type" value="Genomic_DNA"/>
</dbReference>
<dbReference type="Proteomes" id="UP000320533">
    <property type="component" value="Chromosome"/>
</dbReference>
<evidence type="ECO:0000313" key="10">
    <source>
        <dbReference type="Proteomes" id="UP000320533"/>
    </source>
</evidence>
<sequence>MKMKKIIAGLCILGFLSLLFACKDSFLEPKPLSFLSITNTYNTIQGLQSGLNSCRKGLVKDFMLEGGYLQIDYVGTDLAVAVNGGVHNYNTQMLPSTASIANQWNSAYTQIKNANAILAGAMKMDISSQAVQRIIGEVYFFRGYWYYRLINLYGDVPLVLEEVNEPKLDFVSSTRNRIIKQMIKDLEIAESYLSDDIQDGEVSKAAVQHLLTKYYLQDSRFQDAVTMSSKIIDNPRYELMKNRFGVAKDDETKNVMWDLFNKANISLPENKEKIMVILNRYNVVGSSGNSARNREFVSAWFNTINDSQGKRGTVDGISGEPQITFTGRGIGKSKKTNYYRFTLWNDNNDLRHAYPACWIPIDSLIYNNPESIDYGKKIKQETCTDTLKGFDDMFVNKILVEDEALPKYVGANIIGGCTDWYVFRLAETYLLRAEAYVWIGGADNLSKAAADINEVRKRAGAKPAGNEIGLDDVLDERARELYVEEFRRTELVRIAYIMASKSINGYTLDNMGEKNFFYDRVIDKNNFYKENYEYKKVPYLLSPFHVYWPIPESAIEANTKAVINQNYGYVGYEKNIEPIDE</sequence>
<dbReference type="InterPro" id="IPR012944">
    <property type="entry name" value="SusD_RagB_dom"/>
</dbReference>
<reference evidence="9" key="2">
    <citation type="submission" date="2022-10" db="EMBL/GenBank/DDBJ databases">
        <title>Human gut microbiome strain richness.</title>
        <authorList>
            <person name="Chen-Liaw A."/>
        </authorList>
    </citation>
    <scope>NUCLEOTIDE SEQUENCE</scope>
    <source>
        <strain evidence="9">A1_m1001262Bd0_191120</strain>
    </source>
</reference>
<dbReference type="Gene3D" id="1.25.40.390">
    <property type="match status" value="1"/>
</dbReference>
<dbReference type="Pfam" id="PF07980">
    <property type="entry name" value="SusD_RagB"/>
    <property type="match status" value="1"/>
</dbReference>
<proteinExistence type="inferred from homology"/>
<comment type="similarity">
    <text evidence="2">Belongs to the SusD family.</text>
</comment>
<dbReference type="SUPFAM" id="SSF48452">
    <property type="entry name" value="TPR-like"/>
    <property type="match status" value="1"/>
</dbReference>
<feature type="domain" description="SusD-like N-terminal" evidence="7">
    <location>
        <begin position="89"/>
        <end position="216"/>
    </location>
</feature>
<dbReference type="PROSITE" id="PS51257">
    <property type="entry name" value="PROKAR_LIPOPROTEIN"/>
    <property type="match status" value="1"/>
</dbReference>
<keyword evidence="5" id="KW-0998">Cell outer membrane</keyword>
<reference evidence="8 10" key="1">
    <citation type="submission" date="2019-06" db="EMBL/GenBank/DDBJ databases">
        <title>Complete genome sequence of Bacteroides uniformis NBRC 113350.</title>
        <authorList>
            <person name="Miura T."/>
            <person name="Furukawa M."/>
            <person name="Shimamura M."/>
            <person name="Ohyama Y."/>
            <person name="Yamazoe A."/>
            <person name="Kawasaki H."/>
        </authorList>
    </citation>
    <scope>NUCLEOTIDE SEQUENCE [LARGE SCALE GENOMIC DNA]</scope>
    <source>
        <strain evidence="8 10">NBRC 113350</strain>
    </source>
</reference>
<dbReference type="KEGG" id="bun:Bun01g_05740"/>
<dbReference type="Pfam" id="PF14322">
    <property type="entry name" value="SusD-like_3"/>
    <property type="match status" value="1"/>
</dbReference>
<keyword evidence="4" id="KW-0472">Membrane</keyword>
<dbReference type="GO" id="GO:0009279">
    <property type="term" value="C:cell outer membrane"/>
    <property type="evidence" value="ECO:0007669"/>
    <property type="project" value="UniProtKB-SubCell"/>
</dbReference>
<evidence type="ECO:0000256" key="4">
    <source>
        <dbReference type="ARBA" id="ARBA00023136"/>
    </source>
</evidence>
<dbReference type="Proteomes" id="UP001218502">
    <property type="component" value="Unassembled WGS sequence"/>
</dbReference>